<dbReference type="PANTHER" id="PTHR37540">
    <property type="entry name" value="TRANSCRIPTION FACTOR (ACR-2), PUTATIVE-RELATED-RELATED"/>
    <property type="match status" value="1"/>
</dbReference>
<sequence>MEASILPPAPAPSTKGLFASSSSSSSFSIEGKRGQHAYFADTEGPNDGLMATKQSKSRKRSAVSTGPVQTQEFFFVDSASSTREKRAHVMRHHIQTKRRQHMLANHADRQLSRGPRYLPWRKKSDADAQAAGEVSSTRHMSPQDDSSGSDASTSASRPETVDSRHSLVPIPGPVTMLSASRKDPFETLPVQLGPQEYELADYWTSRLSYWSGPNTYMKTRAFQAAMRHVTTFQAMILGYCARWKAQLYDIRDDALVSFYTAQAEQAVNNPKQDGARLDEDSLALALTGLTLQEERFGSKQKADDYAQRAVQLVRPRTGSNRLIETVLLYILYNMTPRPPKITEDAARWLVTFLRSAEKLMAEHNTTHFLSLVPQRATAFQFGSPLYTLLSSGPHPTPVPSDKHRYVINKNTPTMEWSRTASLIYITTALWDYQETPSKTARFLDHLAKVVEQHDLHRHPACESFVWLLLEEGYEADMRVPERAWSTRELLAMHKMLPGDLQFRFSEILLAYLMLTPPISGVASFERDLYAAIT</sequence>
<comment type="caution">
    <text evidence="2">The sequence shown here is derived from an EMBL/GenBank/DDBJ whole genome shotgun (WGS) entry which is preliminary data.</text>
</comment>
<dbReference type="Proteomes" id="UP000053958">
    <property type="component" value="Unassembled WGS sequence"/>
</dbReference>
<dbReference type="OrthoDB" id="4206571at2759"/>
<evidence type="ECO:0008006" key="4">
    <source>
        <dbReference type="Google" id="ProtNLM"/>
    </source>
</evidence>
<organism evidence="2 3">
    <name type="scientific">Rasamsonia emersonii (strain ATCC 16479 / CBS 393.64 / IMI 116815)</name>
    <dbReference type="NCBI Taxonomy" id="1408163"/>
    <lineage>
        <taxon>Eukaryota</taxon>
        <taxon>Fungi</taxon>
        <taxon>Dikarya</taxon>
        <taxon>Ascomycota</taxon>
        <taxon>Pezizomycotina</taxon>
        <taxon>Eurotiomycetes</taxon>
        <taxon>Eurotiomycetidae</taxon>
        <taxon>Eurotiales</taxon>
        <taxon>Trichocomaceae</taxon>
        <taxon>Rasamsonia</taxon>
    </lineage>
</organism>
<feature type="compositionally biased region" description="Low complexity" evidence="1">
    <location>
        <begin position="144"/>
        <end position="156"/>
    </location>
</feature>
<keyword evidence="3" id="KW-1185">Reference proteome</keyword>
<dbReference type="AlphaFoldDB" id="A0A0F4YQH0"/>
<reference evidence="2 3" key="1">
    <citation type="submission" date="2015-04" db="EMBL/GenBank/DDBJ databases">
        <authorList>
            <person name="Heijne W.H."/>
            <person name="Fedorova N.D."/>
            <person name="Nierman W.C."/>
            <person name="Vollebregt A.W."/>
            <person name="Zhao Z."/>
            <person name="Wu L."/>
            <person name="Kumar M."/>
            <person name="Stam H."/>
            <person name="van den Berg M.A."/>
            <person name="Pel H.J."/>
        </authorList>
    </citation>
    <scope>NUCLEOTIDE SEQUENCE [LARGE SCALE GENOMIC DNA]</scope>
    <source>
        <strain evidence="2 3">CBS 393.64</strain>
    </source>
</reference>
<evidence type="ECO:0000313" key="2">
    <source>
        <dbReference type="EMBL" id="KKA19868.1"/>
    </source>
</evidence>
<feature type="region of interest" description="Disordered" evidence="1">
    <location>
        <begin position="1"/>
        <end position="66"/>
    </location>
</feature>
<proteinExistence type="predicted"/>
<dbReference type="RefSeq" id="XP_013326480.1">
    <property type="nucleotide sequence ID" value="XM_013471026.1"/>
</dbReference>
<dbReference type="PANTHER" id="PTHR37540:SF10">
    <property type="entry name" value="SIGMA-70 REGION 2 FAMILY PROTEIN"/>
    <property type="match status" value="1"/>
</dbReference>
<dbReference type="GeneID" id="25318443"/>
<gene>
    <name evidence="2" type="ORF">T310_6131</name>
</gene>
<evidence type="ECO:0000313" key="3">
    <source>
        <dbReference type="Proteomes" id="UP000053958"/>
    </source>
</evidence>
<protein>
    <recommendedName>
        <fullName evidence="4">Tachykinin family protein</fullName>
    </recommendedName>
</protein>
<accession>A0A0F4YQH0</accession>
<evidence type="ECO:0000256" key="1">
    <source>
        <dbReference type="SAM" id="MobiDB-lite"/>
    </source>
</evidence>
<dbReference type="EMBL" id="LASV01000308">
    <property type="protein sequence ID" value="KKA19868.1"/>
    <property type="molecule type" value="Genomic_DNA"/>
</dbReference>
<name>A0A0F4YQH0_RASE3</name>
<feature type="region of interest" description="Disordered" evidence="1">
    <location>
        <begin position="94"/>
        <end position="174"/>
    </location>
</feature>